<feature type="domain" description="Radical SAM core" evidence="10">
    <location>
        <begin position="163"/>
        <end position="409"/>
    </location>
</feature>
<comment type="caution">
    <text evidence="11">The sequence shown here is derived from an EMBL/GenBank/DDBJ whole genome shotgun (WGS) entry which is preliminary data.</text>
</comment>
<dbReference type="PROSITE" id="PS51449">
    <property type="entry name" value="MTTASE_N"/>
    <property type="match status" value="1"/>
</dbReference>
<proteinExistence type="inferred from homology"/>
<gene>
    <name evidence="11" type="ORF">RND71_011881</name>
</gene>
<dbReference type="NCBIfam" id="TIGR00089">
    <property type="entry name" value="MiaB/RimO family radical SAM methylthiotransferase"/>
    <property type="match status" value="1"/>
</dbReference>
<feature type="chain" id="PRO_5041986816" evidence="8">
    <location>
        <begin position="25"/>
        <end position="409"/>
    </location>
</feature>
<evidence type="ECO:0000256" key="4">
    <source>
        <dbReference type="ARBA" id="ARBA00022691"/>
    </source>
</evidence>
<dbReference type="FunFam" id="3.80.30.20:FF:000003">
    <property type="entry name" value="CDK5 regulatory subunit-associated protein 1"/>
    <property type="match status" value="1"/>
</dbReference>
<dbReference type="Gene3D" id="3.80.30.20">
    <property type="entry name" value="tm_1862 like domain"/>
    <property type="match status" value="1"/>
</dbReference>
<dbReference type="InterPro" id="IPR005839">
    <property type="entry name" value="Methylthiotransferase"/>
</dbReference>
<dbReference type="GO" id="GO:0005829">
    <property type="term" value="C:cytosol"/>
    <property type="evidence" value="ECO:0007669"/>
    <property type="project" value="TreeGrafter"/>
</dbReference>
<dbReference type="GO" id="GO:0051539">
    <property type="term" value="F:4 iron, 4 sulfur cluster binding"/>
    <property type="evidence" value="ECO:0007669"/>
    <property type="project" value="UniProtKB-KW"/>
</dbReference>
<keyword evidence="6" id="KW-0408">Iron</keyword>
<comment type="similarity">
    <text evidence="2">Belongs to the methylthiotransferase family. MiaB subfamily.</text>
</comment>
<dbReference type="InterPro" id="IPR023404">
    <property type="entry name" value="rSAM_horseshoe"/>
</dbReference>
<evidence type="ECO:0000259" key="9">
    <source>
        <dbReference type="PROSITE" id="PS51449"/>
    </source>
</evidence>
<evidence type="ECO:0000259" key="10">
    <source>
        <dbReference type="PROSITE" id="PS51918"/>
    </source>
</evidence>
<dbReference type="AlphaFoldDB" id="A0AAE1SEK8"/>
<evidence type="ECO:0000256" key="6">
    <source>
        <dbReference type="ARBA" id="ARBA00023004"/>
    </source>
</evidence>
<dbReference type="InterPro" id="IPR007197">
    <property type="entry name" value="rSAM"/>
</dbReference>
<dbReference type="Pfam" id="PF04055">
    <property type="entry name" value="Radical_SAM"/>
    <property type="match status" value="1"/>
</dbReference>
<evidence type="ECO:0000256" key="8">
    <source>
        <dbReference type="SAM" id="SignalP"/>
    </source>
</evidence>
<keyword evidence="3" id="KW-0004">4Fe-4S</keyword>
<keyword evidence="5" id="KW-0479">Metal-binding</keyword>
<comment type="cofactor">
    <cofactor evidence="1">
        <name>[4Fe-4S] cluster</name>
        <dbReference type="ChEBI" id="CHEBI:49883"/>
    </cofactor>
</comment>
<dbReference type="GO" id="GO:0080090">
    <property type="term" value="P:regulation of primary metabolic process"/>
    <property type="evidence" value="ECO:0007669"/>
    <property type="project" value="UniProtKB-ARBA"/>
</dbReference>
<dbReference type="InterPro" id="IPR058240">
    <property type="entry name" value="rSAM_sf"/>
</dbReference>
<evidence type="ECO:0000256" key="2">
    <source>
        <dbReference type="ARBA" id="ARBA00009815"/>
    </source>
</evidence>
<dbReference type="GO" id="GO:0035597">
    <property type="term" value="F:tRNA-2-methylthio-N(6)-dimethylallyladenosine(37) synthase activity"/>
    <property type="evidence" value="ECO:0007669"/>
    <property type="project" value="TreeGrafter"/>
</dbReference>
<dbReference type="PROSITE" id="PS51918">
    <property type="entry name" value="RADICAL_SAM"/>
    <property type="match status" value="1"/>
</dbReference>
<dbReference type="SUPFAM" id="SSF102114">
    <property type="entry name" value="Radical SAM enzymes"/>
    <property type="match status" value="1"/>
</dbReference>
<dbReference type="GO" id="GO:0005739">
    <property type="term" value="C:mitochondrion"/>
    <property type="evidence" value="ECO:0007669"/>
    <property type="project" value="TreeGrafter"/>
</dbReference>
<dbReference type="Proteomes" id="UP001291623">
    <property type="component" value="Unassembled WGS sequence"/>
</dbReference>
<organism evidence="11 12">
    <name type="scientific">Anisodus tanguticus</name>
    <dbReference type="NCBI Taxonomy" id="243964"/>
    <lineage>
        <taxon>Eukaryota</taxon>
        <taxon>Viridiplantae</taxon>
        <taxon>Streptophyta</taxon>
        <taxon>Embryophyta</taxon>
        <taxon>Tracheophyta</taxon>
        <taxon>Spermatophyta</taxon>
        <taxon>Magnoliopsida</taxon>
        <taxon>eudicotyledons</taxon>
        <taxon>Gunneridae</taxon>
        <taxon>Pentapetalae</taxon>
        <taxon>asterids</taxon>
        <taxon>lamiids</taxon>
        <taxon>Solanales</taxon>
        <taxon>Solanaceae</taxon>
        <taxon>Solanoideae</taxon>
        <taxon>Hyoscyameae</taxon>
        <taxon>Anisodus</taxon>
    </lineage>
</organism>
<dbReference type="InterPro" id="IPR038135">
    <property type="entry name" value="Methylthiotransferase_N_sf"/>
</dbReference>
<evidence type="ECO:0000256" key="3">
    <source>
        <dbReference type="ARBA" id="ARBA00022485"/>
    </source>
</evidence>
<dbReference type="InterPro" id="IPR013848">
    <property type="entry name" value="Methylthiotransferase_N"/>
</dbReference>
<dbReference type="GO" id="GO:0046872">
    <property type="term" value="F:metal ion binding"/>
    <property type="evidence" value="ECO:0007669"/>
    <property type="project" value="UniProtKB-KW"/>
</dbReference>
<keyword evidence="12" id="KW-1185">Reference proteome</keyword>
<dbReference type="GO" id="GO:0060255">
    <property type="term" value="P:regulation of macromolecule metabolic process"/>
    <property type="evidence" value="ECO:0007669"/>
    <property type="project" value="UniProtKB-ARBA"/>
</dbReference>
<keyword evidence="4" id="KW-0949">S-adenosyl-L-methionine</keyword>
<dbReference type="Gene3D" id="3.40.50.12160">
    <property type="entry name" value="Methylthiotransferase, N-terminal domain"/>
    <property type="match status" value="1"/>
</dbReference>
<evidence type="ECO:0000256" key="1">
    <source>
        <dbReference type="ARBA" id="ARBA00001966"/>
    </source>
</evidence>
<accession>A0AAE1SEK8</accession>
<dbReference type="InterPro" id="IPR006638">
    <property type="entry name" value="Elp3/MiaA/NifB-like_rSAM"/>
</dbReference>
<protein>
    <submittedName>
        <fullName evidence="11">Uncharacterized protein</fullName>
    </submittedName>
</protein>
<dbReference type="PANTHER" id="PTHR43020:SF2">
    <property type="entry name" value="MITOCHONDRIAL TRNA METHYLTHIOTRANSFERASE CDK5RAP1"/>
    <property type="match status" value="1"/>
</dbReference>
<dbReference type="FunFam" id="3.40.50.12160:FF:000003">
    <property type="entry name" value="CDK5 regulatory subunit-associated protein 1"/>
    <property type="match status" value="1"/>
</dbReference>
<sequence>MMRCAPGALFIFIDSAKLATLVLSEWVFFCCRPVMISDVMPRGHIYHETYGCQMNVNDVEIVLSIMKNAGYTESVERQWKSNVASGRSQSAHPPKVVVLLGCMAERLKDKILDADKMVDVVCGPDAYRDLPHLLKEVDYGQNGINTLLSLEETYADINPVRISKNSISAFVSVMRGCNNMCSFCIVPFTRGRERSRPVKSIVKEVSELWKEGVKEVTVLGQNINSYNDTSGVENPDQPAVSWELSDGFSSMCKVKHVGLRFVDLLDRLAIEFPEMRFRYTSPHPKDFPDDLLYVMWDRYNICKSIHLPAQSGSSAVLERMRRGYTREAYLDLVKKIRGIITDIGITSDFICGMVCGETEEDHKDTLSLVKTVGYDMAYMFAYSMREKTHAHRKYVDDVLKMSSRGGSQN</sequence>
<feature type="signal peptide" evidence="8">
    <location>
        <begin position="1"/>
        <end position="24"/>
    </location>
</feature>
<keyword evidence="8" id="KW-0732">Signal</keyword>
<keyword evidence="7" id="KW-0411">Iron-sulfur</keyword>
<dbReference type="PROSITE" id="PS01278">
    <property type="entry name" value="MTTASE_RADICAL"/>
    <property type="match status" value="1"/>
</dbReference>
<dbReference type="InterPro" id="IPR020612">
    <property type="entry name" value="Methylthiotransferase_CS"/>
</dbReference>
<dbReference type="SFLD" id="SFLDS00029">
    <property type="entry name" value="Radical_SAM"/>
    <property type="match status" value="1"/>
</dbReference>
<name>A0AAE1SEK8_9SOLA</name>
<evidence type="ECO:0000256" key="7">
    <source>
        <dbReference type="ARBA" id="ARBA00023014"/>
    </source>
</evidence>
<feature type="domain" description="MTTase N-terminal" evidence="9">
    <location>
        <begin position="43"/>
        <end position="139"/>
    </location>
</feature>
<dbReference type="SMART" id="SM00729">
    <property type="entry name" value="Elp3"/>
    <property type="match status" value="1"/>
</dbReference>
<evidence type="ECO:0000313" key="11">
    <source>
        <dbReference type="EMBL" id="KAK4368089.1"/>
    </source>
</evidence>
<reference evidence="11" key="1">
    <citation type="submission" date="2023-12" db="EMBL/GenBank/DDBJ databases">
        <title>Genome assembly of Anisodus tanguticus.</title>
        <authorList>
            <person name="Wang Y.-J."/>
        </authorList>
    </citation>
    <scope>NUCLEOTIDE SEQUENCE</scope>
    <source>
        <strain evidence="11">KB-2021</strain>
        <tissue evidence="11">Leaf</tissue>
    </source>
</reference>
<evidence type="ECO:0000313" key="12">
    <source>
        <dbReference type="Proteomes" id="UP001291623"/>
    </source>
</evidence>
<dbReference type="EMBL" id="JAVYJV010000006">
    <property type="protein sequence ID" value="KAK4368089.1"/>
    <property type="molecule type" value="Genomic_DNA"/>
</dbReference>
<dbReference type="SFLD" id="SFLDG01082">
    <property type="entry name" value="B12-binding_domain_containing"/>
    <property type="match status" value="1"/>
</dbReference>
<evidence type="ECO:0000256" key="5">
    <source>
        <dbReference type="ARBA" id="ARBA00022723"/>
    </source>
</evidence>
<dbReference type="Pfam" id="PF00919">
    <property type="entry name" value="UPF0004"/>
    <property type="match status" value="1"/>
</dbReference>
<dbReference type="PANTHER" id="PTHR43020">
    <property type="entry name" value="CDK5 REGULATORY SUBUNIT-ASSOCIATED PROTEIN 1"/>
    <property type="match status" value="1"/>
</dbReference>